<evidence type="ECO:0000256" key="6">
    <source>
        <dbReference type="ARBA" id="ARBA00047939"/>
    </source>
</evidence>
<comment type="catalytic activity">
    <reaction evidence="6">
        <text>L-threonyl-[protein] + ATP = 3-O-(5'-adenylyl)-L-threonyl-[protein] + diphosphate</text>
        <dbReference type="Rhea" id="RHEA:54292"/>
        <dbReference type="Rhea" id="RHEA-COMP:11060"/>
        <dbReference type="Rhea" id="RHEA-COMP:13847"/>
        <dbReference type="ChEBI" id="CHEBI:30013"/>
        <dbReference type="ChEBI" id="CHEBI:30616"/>
        <dbReference type="ChEBI" id="CHEBI:33019"/>
        <dbReference type="ChEBI" id="CHEBI:138113"/>
        <dbReference type="EC" id="2.7.7.108"/>
    </reaction>
</comment>
<dbReference type="InterPro" id="IPR036597">
    <property type="entry name" value="Fido-like_dom_sf"/>
</dbReference>
<sequence>MSSPYCYPDSKVLINHLNIRNQEELHHFERFHTARRAMEMRFNPIKGDFDLDHLKAMHQQLFQDVYPFSGQLRNVNIGKSGFWFCEKDMINRLADQTFPQLKAENHLKGLSKEEFASRSAYYYTEINYMHPFREGNGRTTREFFGQLAKEAGYELNWQEVPKEEYFQAVKQTDNPTNREALVKVFEKCLSPVKDDFQMDKWIQPEQPMKLIDVLKIPNGVPDQTAKIDAAELAKLVERYSIDQIGHNERVKVKFKDDDTIHTIPLENHQYLNKELKNSLLDDIAKHTQHTIQNQFEMGQ</sequence>
<evidence type="ECO:0000256" key="5">
    <source>
        <dbReference type="ARBA" id="ARBA00034531"/>
    </source>
</evidence>
<dbReference type="PANTHER" id="PTHR39560:SF1">
    <property type="entry name" value="PROTEIN ADENYLYLTRANSFERASE FIC-RELATED"/>
    <property type="match status" value="1"/>
</dbReference>
<comment type="catalytic activity">
    <reaction evidence="7">
        <text>L-tyrosyl-[protein] + ATP = O-(5'-adenylyl)-L-tyrosyl-[protein] + diphosphate</text>
        <dbReference type="Rhea" id="RHEA:54288"/>
        <dbReference type="Rhea" id="RHEA-COMP:10136"/>
        <dbReference type="Rhea" id="RHEA-COMP:13846"/>
        <dbReference type="ChEBI" id="CHEBI:30616"/>
        <dbReference type="ChEBI" id="CHEBI:33019"/>
        <dbReference type="ChEBI" id="CHEBI:46858"/>
        <dbReference type="ChEBI" id="CHEBI:83624"/>
        <dbReference type="EC" id="2.7.7.108"/>
    </reaction>
</comment>
<dbReference type="OrthoDB" id="9813719at2"/>
<dbReference type="RefSeq" id="WP_144995095.1">
    <property type="nucleotide sequence ID" value="NZ_VNJK01000007.1"/>
</dbReference>
<evidence type="ECO:0000256" key="7">
    <source>
        <dbReference type="ARBA" id="ARBA00048696"/>
    </source>
</evidence>
<keyword evidence="3" id="KW-0547">Nucleotide-binding</keyword>
<dbReference type="SUPFAM" id="SSF140931">
    <property type="entry name" value="Fic-like"/>
    <property type="match status" value="1"/>
</dbReference>
<organism evidence="9 10">
    <name type="scientific">Paenibacillus agilis</name>
    <dbReference type="NCBI Taxonomy" id="3020863"/>
    <lineage>
        <taxon>Bacteria</taxon>
        <taxon>Bacillati</taxon>
        <taxon>Bacillota</taxon>
        <taxon>Bacilli</taxon>
        <taxon>Bacillales</taxon>
        <taxon>Paenibacillaceae</taxon>
        <taxon>Paenibacillus</taxon>
    </lineage>
</organism>
<evidence type="ECO:0000313" key="9">
    <source>
        <dbReference type="EMBL" id="TVX85584.1"/>
    </source>
</evidence>
<keyword evidence="1" id="KW-0808">Transferase</keyword>
<dbReference type="Gene3D" id="1.10.3290.10">
    <property type="entry name" value="Fido-like domain"/>
    <property type="match status" value="1"/>
</dbReference>
<dbReference type="Proteomes" id="UP000318102">
    <property type="component" value="Unassembled WGS sequence"/>
</dbReference>
<keyword evidence="4" id="KW-0067">ATP-binding</keyword>
<evidence type="ECO:0000256" key="2">
    <source>
        <dbReference type="ARBA" id="ARBA00022695"/>
    </source>
</evidence>
<evidence type="ECO:0000256" key="3">
    <source>
        <dbReference type="ARBA" id="ARBA00022741"/>
    </source>
</evidence>
<reference evidence="9 10" key="1">
    <citation type="submission" date="2019-07" db="EMBL/GenBank/DDBJ databases">
        <authorList>
            <person name="Kim J."/>
        </authorList>
    </citation>
    <scope>NUCLEOTIDE SEQUENCE [LARGE SCALE GENOMIC DNA]</scope>
    <source>
        <strain evidence="9 10">N4</strain>
    </source>
</reference>
<evidence type="ECO:0000313" key="10">
    <source>
        <dbReference type="Proteomes" id="UP000318102"/>
    </source>
</evidence>
<evidence type="ECO:0000256" key="4">
    <source>
        <dbReference type="ARBA" id="ARBA00022840"/>
    </source>
</evidence>
<keyword evidence="10" id="KW-1185">Reference proteome</keyword>
<evidence type="ECO:0000256" key="1">
    <source>
        <dbReference type="ARBA" id="ARBA00022679"/>
    </source>
</evidence>
<dbReference type="PROSITE" id="PS51459">
    <property type="entry name" value="FIDO"/>
    <property type="match status" value="1"/>
</dbReference>
<comment type="caution">
    <text evidence="9">The sequence shown here is derived from an EMBL/GenBank/DDBJ whole genome shotgun (WGS) entry which is preliminary data.</text>
</comment>
<evidence type="ECO:0000259" key="8">
    <source>
        <dbReference type="PROSITE" id="PS51459"/>
    </source>
</evidence>
<feature type="domain" description="Fido" evidence="8">
    <location>
        <begin position="49"/>
        <end position="187"/>
    </location>
</feature>
<dbReference type="EMBL" id="VNJK01000007">
    <property type="protein sequence ID" value="TVX85584.1"/>
    <property type="molecule type" value="Genomic_DNA"/>
</dbReference>
<dbReference type="GO" id="GO:0070733">
    <property type="term" value="F:AMPylase activity"/>
    <property type="evidence" value="ECO:0007669"/>
    <property type="project" value="UniProtKB-EC"/>
</dbReference>
<dbReference type="GO" id="GO:0005524">
    <property type="term" value="F:ATP binding"/>
    <property type="evidence" value="ECO:0007669"/>
    <property type="project" value="UniProtKB-KW"/>
</dbReference>
<name>A0A559ID66_9BACL</name>
<proteinExistence type="predicted"/>
<dbReference type="InterPro" id="IPR003812">
    <property type="entry name" value="Fido"/>
</dbReference>
<protein>
    <recommendedName>
        <fullName evidence="5">protein adenylyltransferase</fullName>
        <ecNumber evidence="5">2.7.7.108</ecNumber>
    </recommendedName>
</protein>
<dbReference type="EC" id="2.7.7.108" evidence="5"/>
<gene>
    <name evidence="9" type="ORF">FPZ44_24830</name>
</gene>
<accession>A0A559ID66</accession>
<dbReference type="GO" id="GO:0051302">
    <property type="term" value="P:regulation of cell division"/>
    <property type="evidence" value="ECO:0007669"/>
    <property type="project" value="TreeGrafter"/>
</dbReference>
<keyword evidence="2" id="KW-0548">Nucleotidyltransferase</keyword>
<dbReference type="Pfam" id="PF02661">
    <property type="entry name" value="Fic"/>
    <property type="match status" value="1"/>
</dbReference>
<dbReference type="AlphaFoldDB" id="A0A559ID66"/>
<dbReference type="PANTHER" id="PTHR39560">
    <property type="entry name" value="PROTEIN ADENYLYLTRANSFERASE FIC-RELATED"/>
    <property type="match status" value="1"/>
</dbReference>